<dbReference type="Proteomes" id="UP001634394">
    <property type="component" value="Unassembled WGS sequence"/>
</dbReference>
<name>A0ABD3WM99_SINWO</name>
<feature type="transmembrane region" description="Helical" evidence="7">
    <location>
        <begin position="115"/>
        <end position="136"/>
    </location>
</feature>
<proteinExistence type="inferred from homology"/>
<dbReference type="Pfam" id="PF04505">
    <property type="entry name" value="CD225"/>
    <property type="match status" value="1"/>
</dbReference>
<feature type="transmembrane region" description="Helical" evidence="7">
    <location>
        <begin position="157"/>
        <end position="180"/>
    </location>
</feature>
<evidence type="ECO:0000256" key="6">
    <source>
        <dbReference type="SAM" id="MobiDB-lite"/>
    </source>
</evidence>
<accession>A0ABD3WM99</accession>
<comment type="caution">
    <text evidence="8">The sequence shown here is derived from an EMBL/GenBank/DDBJ whole genome shotgun (WGS) entry which is preliminary data.</text>
</comment>
<feature type="compositionally biased region" description="Low complexity" evidence="6">
    <location>
        <begin position="13"/>
        <end position="32"/>
    </location>
</feature>
<evidence type="ECO:0000256" key="4">
    <source>
        <dbReference type="ARBA" id="ARBA00022989"/>
    </source>
</evidence>
<dbReference type="PANTHER" id="PTHR14948">
    <property type="entry name" value="NG5"/>
    <property type="match status" value="1"/>
</dbReference>
<keyword evidence="4 7" id="KW-1133">Transmembrane helix</keyword>
<evidence type="ECO:0000256" key="1">
    <source>
        <dbReference type="ARBA" id="ARBA00004370"/>
    </source>
</evidence>
<evidence type="ECO:0000256" key="7">
    <source>
        <dbReference type="SAM" id="Phobius"/>
    </source>
</evidence>
<dbReference type="EMBL" id="JBJQND010000006">
    <property type="protein sequence ID" value="KAL3875105.1"/>
    <property type="molecule type" value="Genomic_DNA"/>
</dbReference>
<keyword evidence="9" id="KW-1185">Reference proteome</keyword>
<comment type="subcellular location">
    <subcellularLocation>
        <location evidence="1">Membrane</location>
    </subcellularLocation>
</comment>
<gene>
    <name evidence="8" type="ORF">ACJMK2_038039</name>
</gene>
<comment type="similarity">
    <text evidence="2">Belongs to the CD225/Dispanin family.</text>
</comment>
<keyword evidence="3 7" id="KW-0812">Transmembrane</keyword>
<dbReference type="InterPro" id="IPR051423">
    <property type="entry name" value="CD225/Dispanin"/>
</dbReference>
<evidence type="ECO:0008006" key="10">
    <source>
        <dbReference type="Google" id="ProtNLM"/>
    </source>
</evidence>
<sequence length="185" mass="20588">MDKEAAEAKTVAPPLYQQIPGQPQGQWPTTQPEHQGYGQPGQPLVITSQGYGYEQQWPPQVMTTQSTFVQGQLQAYQVYEGPGYPAVITAQMNVPQVLPGTVVVVDTNRPPDRTVLAWLVCFFCFWPTGICAIIYANQAKTEMDKNKAMAKARKAQIFIIISLVVGLMFDIFIIILQVSLANYKH</sequence>
<evidence type="ECO:0000256" key="2">
    <source>
        <dbReference type="ARBA" id="ARBA00006843"/>
    </source>
</evidence>
<dbReference type="InterPro" id="IPR007593">
    <property type="entry name" value="CD225/Dispanin_fam"/>
</dbReference>
<dbReference type="GO" id="GO:0016020">
    <property type="term" value="C:membrane"/>
    <property type="evidence" value="ECO:0007669"/>
    <property type="project" value="UniProtKB-SubCell"/>
</dbReference>
<keyword evidence="5 7" id="KW-0472">Membrane</keyword>
<organism evidence="8 9">
    <name type="scientific">Sinanodonta woodiana</name>
    <name type="common">Chinese pond mussel</name>
    <name type="synonym">Anodonta woodiana</name>
    <dbReference type="NCBI Taxonomy" id="1069815"/>
    <lineage>
        <taxon>Eukaryota</taxon>
        <taxon>Metazoa</taxon>
        <taxon>Spiralia</taxon>
        <taxon>Lophotrochozoa</taxon>
        <taxon>Mollusca</taxon>
        <taxon>Bivalvia</taxon>
        <taxon>Autobranchia</taxon>
        <taxon>Heteroconchia</taxon>
        <taxon>Palaeoheterodonta</taxon>
        <taxon>Unionida</taxon>
        <taxon>Unionoidea</taxon>
        <taxon>Unionidae</taxon>
        <taxon>Unioninae</taxon>
        <taxon>Sinanodonta</taxon>
    </lineage>
</organism>
<protein>
    <recommendedName>
        <fullName evidence="10">Proline-rich transmembrane protein 1</fullName>
    </recommendedName>
</protein>
<evidence type="ECO:0000313" key="9">
    <source>
        <dbReference type="Proteomes" id="UP001634394"/>
    </source>
</evidence>
<evidence type="ECO:0000313" key="8">
    <source>
        <dbReference type="EMBL" id="KAL3875105.1"/>
    </source>
</evidence>
<reference evidence="8 9" key="1">
    <citation type="submission" date="2024-11" db="EMBL/GenBank/DDBJ databases">
        <title>Chromosome-level genome assembly of the freshwater bivalve Anodonta woodiana.</title>
        <authorList>
            <person name="Chen X."/>
        </authorList>
    </citation>
    <scope>NUCLEOTIDE SEQUENCE [LARGE SCALE GENOMIC DNA]</scope>
    <source>
        <strain evidence="8">MN2024</strain>
        <tissue evidence="8">Gills</tissue>
    </source>
</reference>
<dbReference type="PANTHER" id="PTHR14948:SF25">
    <property type="entry name" value="DUF4190 DOMAIN-CONTAINING PROTEIN"/>
    <property type="match status" value="1"/>
</dbReference>
<dbReference type="AlphaFoldDB" id="A0ABD3WM99"/>
<feature type="region of interest" description="Disordered" evidence="6">
    <location>
        <begin position="1"/>
        <end position="41"/>
    </location>
</feature>
<evidence type="ECO:0000256" key="5">
    <source>
        <dbReference type="ARBA" id="ARBA00023136"/>
    </source>
</evidence>
<evidence type="ECO:0000256" key="3">
    <source>
        <dbReference type="ARBA" id="ARBA00022692"/>
    </source>
</evidence>